<keyword evidence="2" id="KW-1185">Reference proteome</keyword>
<accession>A0ABD5UEM6</accession>
<organism evidence="1 2">
    <name type="scientific">Halorubrum trueperi</name>
    <dbReference type="NCBI Taxonomy" id="2004704"/>
    <lineage>
        <taxon>Archaea</taxon>
        <taxon>Methanobacteriati</taxon>
        <taxon>Methanobacteriota</taxon>
        <taxon>Stenosarchaea group</taxon>
        <taxon>Halobacteria</taxon>
        <taxon>Halobacteriales</taxon>
        <taxon>Haloferacaceae</taxon>
        <taxon>Halorubrum</taxon>
    </lineage>
</organism>
<name>A0ABD5UEM6_9EURY</name>
<sequence length="142" mass="15487">MRGTLTHLITVEHYQETGETVDDGAGGTIPVEEWVAVVDGVPGRYEPAGQGYVREDQGGRVYSTPRVFLPARSAGDMVDTSDEGEPADHEYDVAVDEGDDWRLTIDGIDGTFAVTDVDVHYEGPERPSHVVIEVEKIDPEDS</sequence>
<dbReference type="AlphaFoldDB" id="A0ABD5UEM6"/>
<gene>
    <name evidence="1" type="ORF">ACFQEY_02505</name>
</gene>
<dbReference type="Proteomes" id="UP001596333">
    <property type="component" value="Unassembled WGS sequence"/>
</dbReference>
<protein>
    <recommendedName>
        <fullName evidence="3">Head-to-tail stopper</fullName>
    </recommendedName>
</protein>
<evidence type="ECO:0000313" key="2">
    <source>
        <dbReference type="Proteomes" id="UP001596333"/>
    </source>
</evidence>
<evidence type="ECO:0008006" key="3">
    <source>
        <dbReference type="Google" id="ProtNLM"/>
    </source>
</evidence>
<reference evidence="1 2" key="1">
    <citation type="journal article" date="2019" name="Int. J. Syst. Evol. Microbiol.">
        <title>The Global Catalogue of Microorganisms (GCM) 10K type strain sequencing project: providing services to taxonomists for standard genome sequencing and annotation.</title>
        <authorList>
            <consortium name="The Broad Institute Genomics Platform"/>
            <consortium name="The Broad Institute Genome Sequencing Center for Infectious Disease"/>
            <person name="Wu L."/>
            <person name="Ma J."/>
        </authorList>
    </citation>
    <scope>NUCLEOTIDE SEQUENCE [LARGE SCALE GENOMIC DNA]</scope>
    <source>
        <strain evidence="1 2">Y73</strain>
    </source>
</reference>
<evidence type="ECO:0000313" key="1">
    <source>
        <dbReference type="EMBL" id="MFC6887930.1"/>
    </source>
</evidence>
<dbReference type="EMBL" id="JBHSXI010000001">
    <property type="protein sequence ID" value="MFC6887930.1"/>
    <property type="molecule type" value="Genomic_DNA"/>
</dbReference>
<proteinExistence type="predicted"/>
<dbReference type="RefSeq" id="WP_379764473.1">
    <property type="nucleotide sequence ID" value="NZ_JBHSXI010000001.1"/>
</dbReference>
<comment type="caution">
    <text evidence="1">The sequence shown here is derived from an EMBL/GenBank/DDBJ whole genome shotgun (WGS) entry which is preliminary data.</text>
</comment>